<evidence type="ECO:0000256" key="2">
    <source>
        <dbReference type="ARBA" id="ARBA00022692"/>
    </source>
</evidence>
<keyword evidence="2 5" id="KW-0812">Transmembrane</keyword>
<evidence type="ECO:0000256" key="4">
    <source>
        <dbReference type="ARBA" id="ARBA00023136"/>
    </source>
</evidence>
<evidence type="ECO:0000313" key="6">
    <source>
        <dbReference type="EMBL" id="KEP70539.1"/>
    </source>
</evidence>
<keyword evidence="3 5" id="KW-1133">Transmembrane helix</keyword>
<dbReference type="Pfam" id="PF07869">
    <property type="entry name" value="DUF1656"/>
    <property type="match status" value="1"/>
</dbReference>
<reference evidence="6 7" key="1">
    <citation type="submission" date="2014-03" db="EMBL/GenBank/DDBJ databases">
        <title>The draft genome sequence of Thioclava dalianensis DLFJ1-1.</title>
        <authorList>
            <person name="Lai Q."/>
            <person name="Shao Z."/>
        </authorList>
    </citation>
    <scope>NUCLEOTIDE SEQUENCE [LARGE SCALE GENOMIC DNA]</scope>
    <source>
        <strain evidence="6 7">DLFJ1-1</strain>
    </source>
</reference>
<feature type="transmembrane region" description="Helical" evidence="5">
    <location>
        <begin position="6"/>
        <end position="29"/>
    </location>
</feature>
<dbReference type="AlphaFoldDB" id="A0A074TFU1"/>
<organism evidence="6 7">
    <name type="scientific">Thioclava dalianensis</name>
    <dbReference type="NCBI Taxonomy" id="1185766"/>
    <lineage>
        <taxon>Bacteria</taxon>
        <taxon>Pseudomonadati</taxon>
        <taxon>Pseudomonadota</taxon>
        <taxon>Alphaproteobacteria</taxon>
        <taxon>Rhodobacterales</taxon>
        <taxon>Paracoccaceae</taxon>
        <taxon>Thioclava</taxon>
    </lineage>
</organism>
<gene>
    <name evidence="6" type="ORF">DL1_15640</name>
</gene>
<evidence type="ECO:0000256" key="3">
    <source>
        <dbReference type="ARBA" id="ARBA00022989"/>
    </source>
</evidence>
<keyword evidence="1" id="KW-1003">Cell membrane</keyword>
<dbReference type="InterPro" id="IPR012451">
    <property type="entry name" value="DUF1656"/>
</dbReference>
<dbReference type="eggNOG" id="ENOG5033A7D">
    <property type="taxonomic scope" value="Bacteria"/>
</dbReference>
<keyword evidence="7" id="KW-1185">Reference proteome</keyword>
<accession>A0A074TFU1</accession>
<dbReference type="STRING" id="1185766.SAMN05216224_102304"/>
<feature type="transmembrane region" description="Helical" evidence="5">
    <location>
        <begin position="50"/>
        <end position="68"/>
    </location>
</feature>
<keyword evidence="4 5" id="KW-0472">Membrane</keyword>
<evidence type="ECO:0000256" key="5">
    <source>
        <dbReference type="SAM" id="Phobius"/>
    </source>
</evidence>
<evidence type="ECO:0000313" key="7">
    <source>
        <dbReference type="Proteomes" id="UP000027725"/>
    </source>
</evidence>
<name>A0A074TFU1_9RHOB</name>
<dbReference type="Proteomes" id="UP000027725">
    <property type="component" value="Unassembled WGS sequence"/>
</dbReference>
<sequence length="69" mass="7939">MMQQIDLYGVFLPTLLVAALMAYAMFLALRNGLARIGAYRFIWHRPLFDVALYGVLLGLIGYVLKWLLY</sequence>
<protein>
    <submittedName>
        <fullName evidence="6">Membrane protein</fullName>
    </submittedName>
</protein>
<evidence type="ECO:0000256" key="1">
    <source>
        <dbReference type="ARBA" id="ARBA00022475"/>
    </source>
</evidence>
<comment type="caution">
    <text evidence="6">The sequence shown here is derived from an EMBL/GenBank/DDBJ whole genome shotgun (WGS) entry which is preliminary data.</text>
</comment>
<dbReference type="EMBL" id="JHEH01000005">
    <property type="protein sequence ID" value="KEP70539.1"/>
    <property type="molecule type" value="Genomic_DNA"/>
</dbReference>
<proteinExistence type="predicted"/>